<reference evidence="1" key="2">
    <citation type="submission" date="2022-01" db="EMBL/GenBank/DDBJ databases">
        <authorList>
            <person name="Yamashiro T."/>
            <person name="Shiraishi A."/>
            <person name="Satake H."/>
            <person name="Nakayama K."/>
        </authorList>
    </citation>
    <scope>NUCLEOTIDE SEQUENCE</scope>
</reference>
<proteinExistence type="predicted"/>
<protein>
    <submittedName>
        <fullName evidence="1">Uncharacterized protein</fullName>
    </submittedName>
</protein>
<name>A0ABQ5DDH2_9ASTR</name>
<evidence type="ECO:0000313" key="1">
    <source>
        <dbReference type="EMBL" id="GJT37266.1"/>
    </source>
</evidence>
<reference evidence="1" key="1">
    <citation type="journal article" date="2022" name="Int. J. Mol. Sci.">
        <title>Draft Genome of Tanacetum Coccineum: Genomic Comparison of Closely Related Tanacetum-Family Plants.</title>
        <authorList>
            <person name="Yamashiro T."/>
            <person name="Shiraishi A."/>
            <person name="Nakayama K."/>
            <person name="Satake H."/>
        </authorList>
    </citation>
    <scope>NUCLEOTIDE SEQUENCE</scope>
</reference>
<dbReference type="Proteomes" id="UP001151760">
    <property type="component" value="Unassembled WGS sequence"/>
</dbReference>
<gene>
    <name evidence="1" type="ORF">Tco_0937131</name>
</gene>
<sequence length="317" mass="36202">MPIARRAVDELIECSGETEVSKYMKFFFQQKIVEERRSLNVIRDEADSFRDCLAHLNIIIVEMQAMHDHLEVYDSLECLKELKEAENDKLIGMDNVIAETEEKIRLMGGNVRVMEEAIESVGEDYRLASEINRVTVEVHNVVNARAQFIEELDSLGVRLVPAKLAEFLKEIQIKDKEIMAQLQILEREMELNASKKELFIQKLEGLILFIRKCSKCVCDFGFLDQSLVLEVGVIGYGLVWLSVANKEDKIKLRFTRAHTEEESFAGEIRDFCFGLRVTLKSIARDSAKLGVLEQLLACIHVGIPLKAGYVADMEEKE</sequence>
<accession>A0ABQ5DDH2</accession>
<keyword evidence="2" id="KW-1185">Reference proteome</keyword>
<evidence type="ECO:0000313" key="2">
    <source>
        <dbReference type="Proteomes" id="UP001151760"/>
    </source>
</evidence>
<dbReference type="EMBL" id="BQNB010015209">
    <property type="protein sequence ID" value="GJT37266.1"/>
    <property type="molecule type" value="Genomic_DNA"/>
</dbReference>
<organism evidence="1 2">
    <name type="scientific">Tanacetum coccineum</name>
    <dbReference type="NCBI Taxonomy" id="301880"/>
    <lineage>
        <taxon>Eukaryota</taxon>
        <taxon>Viridiplantae</taxon>
        <taxon>Streptophyta</taxon>
        <taxon>Embryophyta</taxon>
        <taxon>Tracheophyta</taxon>
        <taxon>Spermatophyta</taxon>
        <taxon>Magnoliopsida</taxon>
        <taxon>eudicotyledons</taxon>
        <taxon>Gunneridae</taxon>
        <taxon>Pentapetalae</taxon>
        <taxon>asterids</taxon>
        <taxon>campanulids</taxon>
        <taxon>Asterales</taxon>
        <taxon>Asteraceae</taxon>
        <taxon>Asteroideae</taxon>
        <taxon>Anthemideae</taxon>
        <taxon>Anthemidinae</taxon>
        <taxon>Tanacetum</taxon>
    </lineage>
</organism>
<comment type="caution">
    <text evidence="1">The sequence shown here is derived from an EMBL/GenBank/DDBJ whole genome shotgun (WGS) entry which is preliminary data.</text>
</comment>